<keyword evidence="1" id="KW-0233">DNA recombination</keyword>
<reference evidence="3 4" key="1">
    <citation type="submission" date="2018-08" db="EMBL/GenBank/DDBJ databases">
        <title>A genome reference for cultivated species of the human gut microbiota.</title>
        <authorList>
            <person name="Zou Y."/>
            <person name="Xue W."/>
            <person name="Luo G."/>
        </authorList>
    </citation>
    <scope>NUCLEOTIDE SEQUENCE [LARGE SCALE GENOMIC DNA]</scope>
    <source>
        <strain evidence="3 4">AF33-12</strain>
    </source>
</reference>
<evidence type="ECO:0000313" key="3">
    <source>
        <dbReference type="EMBL" id="RHM71049.1"/>
    </source>
</evidence>
<dbReference type="GO" id="GO:0006310">
    <property type="term" value="P:DNA recombination"/>
    <property type="evidence" value="ECO:0007669"/>
    <property type="project" value="UniProtKB-KW"/>
</dbReference>
<sequence>MEHFFDATDHYPHRGNSPLLEYIIPVIFRLQYACGLRPQEVRLLKRADFDFGKGTIYISESKWCKDRCLPVNPEIVTLCKRYDAIAQTICPGHIYFFSSKNGSAYTHGWLTAIFHKCWELSGNKETSKSCVPYDLRHNFATCTLLRWAREGKDFEAYLPYLSTYMGHAWSQPFMYMLRSWTEYH</sequence>
<dbReference type="InterPro" id="IPR013762">
    <property type="entry name" value="Integrase-like_cat_sf"/>
</dbReference>
<dbReference type="Gene3D" id="1.10.443.10">
    <property type="entry name" value="Intergrase catalytic core"/>
    <property type="match status" value="1"/>
</dbReference>
<dbReference type="EMBL" id="QRQE01000053">
    <property type="protein sequence ID" value="RHM71049.1"/>
    <property type="molecule type" value="Genomic_DNA"/>
</dbReference>
<protein>
    <recommendedName>
        <fullName evidence="2">Tyr recombinase domain-containing protein</fullName>
    </recommendedName>
</protein>
<comment type="caution">
    <text evidence="3">The sequence shown here is derived from an EMBL/GenBank/DDBJ whole genome shotgun (WGS) entry which is preliminary data.</text>
</comment>
<evidence type="ECO:0000313" key="4">
    <source>
        <dbReference type="Proteomes" id="UP000285610"/>
    </source>
</evidence>
<dbReference type="PROSITE" id="PS51898">
    <property type="entry name" value="TYR_RECOMBINASE"/>
    <property type="match status" value="1"/>
</dbReference>
<gene>
    <name evidence="3" type="ORF">DWZ50_16275</name>
</gene>
<proteinExistence type="predicted"/>
<dbReference type="SUPFAM" id="SSF56349">
    <property type="entry name" value="DNA breaking-rejoining enzymes"/>
    <property type="match status" value="1"/>
</dbReference>
<dbReference type="GO" id="GO:0003677">
    <property type="term" value="F:DNA binding"/>
    <property type="evidence" value="ECO:0007669"/>
    <property type="project" value="InterPro"/>
</dbReference>
<dbReference type="GO" id="GO:0015074">
    <property type="term" value="P:DNA integration"/>
    <property type="evidence" value="ECO:0007669"/>
    <property type="project" value="InterPro"/>
</dbReference>
<feature type="domain" description="Tyr recombinase" evidence="2">
    <location>
        <begin position="1"/>
        <end position="184"/>
    </location>
</feature>
<dbReference type="AlphaFoldDB" id="A0A415S5Q2"/>
<dbReference type="InterPro" id="IPR002104">
    <property type="entry name" value="Integrase_catalytic"/>
</dbReference>
<evidence type="ECO:0000256" key="1">
    <source>
        <dbReference type="ARBA" id="ARBA00023172"/>
    </source>
</evidence>
<evidence type="ECO:0000259" key="2">
    <source>
        <dbReference type="PROSITE" id="PS51898"/>
    </source>
</evidence>
<dbReference type="Pfam" id="PF00589">
    <property type="entry name" value="Phage_integrase"/>
    <property type="match status" value="1"/>
</dbReference>
<name>A0A415S5Q2_MEDGN</name>
<dbReference type="InterPro" id="IPR011010">
    <property type="entry name" value="DNA_brk_join_enz"/>
</dbReference>
<organism evidence="3 4">
    <name type="scientific">Mediterraneibacter gnavus</name>
    <name type="common">Ruminococcus gnavus</name>
    <dbReference type="NCBI Taxonomy" id="33038"/>
    <lineage>
        <taxon>Bacteria</taxon>
        <taxon>Bacillati</taxon>
        <taxon>Bacillota</taxon>
        <taxon>Clostridia</taxon>
        <taxon>Lachnospirales</taxon>
        <taxon>Lachnospiraceae</taxon>
        <taxon>Mediterraneibacter</taxon>
    </lineage>
</organism>
<dbReference type="Proteomes" id="UP000285610">
    <property type="component" value="Unassembled WGS sequence"/>
</dbReference>
<accession>A0A415S5Q2</accession>